<organism evidence="1 2">
    <name type="scientific">Pseudonocardia endophytica</name>
    <dbReference type="NCBI Taxonomy" id="401976"/>
    <lineage>
        <taxon>Bacteria</taxon>
        <taxon>Bacillati</taxon>
        <taxon>Actinomycetota</taxon>
        <taxon>Actinomycetes</taxon>
        <taxon>Pseudonocardiales</taxon>
        <taxon>Pseudonocardiaceae</taxon>
        <taxon>Pseudonocardia</taxon>
    </lineage>
</organism>
<dbReference type="OrthoDB" id="10010570at2"/>
<dbReference type="AlphaFoldDB" id="A0A4R1I9N7"/>
<dbReference type="Proteomes" id="UP000295560">
    <property type="component" value="Unassembled WGS sequence"/>
</dbReference>
<proteinExistence type="predicted"/>
<comment type="caution">
    <text evidence="1">The sequence shown here is derived from an EMBL/GenBank/DDBJ whole genome shotgun (WGS) entry which is preliminary data.</text>
</comment>
<gene>
    <name evidence="1" type="ORF">EV378_2828</name>
</gene>
<accession>A0A4R1I9N7</accession>
<sequence length="73" mass="8336">MHDDFLRAVAVARRSELARSAVRHRARRDPLRTFHLRVWWAVRPRRELACLVTTPDGAAVLGGRIRGGRPVAR</sequence>
<evidence type="ECO:0000313" key="2">
    <source>
        <dbReference type="Proteomes" id="UP000295560"/>
    </source>
</evidence>
<keyword evidence="2" id="KW-1185">Reference proteome</keyword>
<dbReference type="EMBL" id="SMFZ01000001">
    <property type="protein sequence ID" value="TCK26982.1"/>
    <property type="molecule type" value="Genomic_DNA"/>
</dbReference>
<protein>
    <submittedName>
        <fullName evidence="1">Uncharacterized protein</fullName>
    </submittedName>
</protein>
<dbReference type="RefSeq" id="WP_132425045.1">
    <property type="nucleotide sequence ID" value="NZ_SMFZ01000001.1"/>
</dbReference>
<name>A0A4R1I9N7_PSEEN</name>
<evidence type="ECO:0000313" key="1">
    <source>
        <dbReference type="EMBL" id="TCK26982.1"/>
    </source>
</evidence>
<reference evidence="1 2" key="1">
    <citation type="submission" date="2019-03" db="EMBL/GenBank/DDBJ databases">
        <title>Sequencing the genomes of 1000 actinobacteria strains.</title>
        <authorList>
            <person name="Klenk H.-P."/>
        </authorList>
    </citation>
    <scope>NUCLEOTIDE SEQUENCE [LARGE SCALE GENOMIC DNA]</scope>
    <source>
        <strain evidence="1 2">DSM 44969</strain>
    </source>
</reference>